<dbReference type="RefSeq" id="WP_153355805.1">
    <property type="nucleotide sequence ID" value="NZ_JAYKOO010000015.1"/>
</dbReference>
<organism evidence="4 5">
    <name type="scientific">Endobacterium cereale</name>
    <dbReference type="NCBI Taxonomy" id="2663029"/>
    <lineage>
        <taxon>Bacteria</taxon>
        <taxon>Pseudomonadati</taxon>
        <taxon>Pseudomonadota</taxon>
        <taxon>Alphaproteobacteria</taxon>
        <taxon>Hyphomicrobiales</taxon>
        <taxon>Rhizobiaceae</taxon>
        <taxon>Endobacterium</taxon>
    </lineage>
</organism>
<keyword evidence="1" id="KW-0805">Transcription regulation</keyword>
<protein>
    <submittedName>
        <fullName evidence="4">Helix-turn-helix domain-containing protein</fullName>
    </submittedName>
</protein>
<reference evidence="4 5" key="1">
    <citation type="submission" date="2019-11" db="EMBL/GenBank/DDBJ databases">
        <title>Genome analysis of Rhizobacterium cereale a novel genus and species isolated from maize roots in North Spain.</title>
        <authorList>
            <person name="Menendez E."/>
            <person name="Flores-Felix J.D."/>
            <person name="Ramirez-Bahena M.-H."/>
            <person name="Igual J.M."/>
            <person name="Garcia-Fraile P."/>
            <person name="Peix A."/>
            <person name="Velazquez E."/>
        </authorList>
    </citation>
    <scope>NUCLEOTIDE SEQUENCE [LARGE SCALE GENOMIC DNA]</scope>
    <source>
        <strain evidence="4 5">RZME27</strain>
    </source>
</reference>
<dbReference type="Pfam" id="PF01965">
    <property type="entry name" value="DJ-1_PfpI"/>
    <property type="match status" value="1"/>
</dbReference>
<name>A0A6A8ADR2_9HYPH</name>
<dbReference type="SUPFAM" id="SSF46689">
    <property type="entry name" value="Homeodomain-like"/>
    <property type="match status" value="2"/>
</dbReference>
<dbReference type="InterPro" id="IPR029062">
    <property type="entry name" value="Class_I_gatase-like"/>
</dbReference>
<comment type="caution">
    <text evidence="4">The sequence shown here is derived from an EMBL/GenBank/DDBJ whole genome shotgun (WGS) entry which is preliminary data.</text>
</comment>
<dbReference type="Gene3D" id="1.10.10.60">
    <property type="entry name" value="Homeodomain-like"/>
    <property type="match status" value="1"/>
</dbReference>
<evidence type="ECO:0000256" key="1">
    <source>
        <dbReference type="ARBA" id="ARBA00023015"/>
    </source>
</evidence>
<keyword evidence="5" id="KW-1185">Reference proteome</keyword>
<dbReference type="InterPro" id="IPR002818">
    <property type="entry name" value="DJ-1/PfpI"/>
</dbReference>
<dbReference type="PROSITE" id="PS01124">
    <property type="entry name" value="HTH_ARAC_FAMILY_2"/>
    <property type="match status" value="1"/>
</dbReference>
<accession>A0A6A8ADR2</accession>
<keyword evidence="2" id="KW-0804">Transcription</keyword>
<evidence type="ECO:0000256" key="2">
    <source>
        <dbReference type="ARBA" id="ARBA00023163"/>
    </source>
</evidence>
<dbReference type="AlphaFoldDB" id="A0A6A8ADR2"/>
<dbReference type="InterPro" id="IPR052158">
    <property type="entry name" value="INH-QAR"/>
</dbReference>
<dbReference type="Gene3D" id="3.40.50.880">
    <property type="match status" value="1"/>
</dbReference>
<dbReference type="Proteomes" id="UP000435138">
    <property type="component" value="Unassembled WGS sequence"/>
</dbReference>
<dbReference type="CDD" id="cd03137">
    <property type="entry name" value="GATase1_AraC_1"/>
    <property type="match status" value="1"/>
</dbReference>
<evidence type="ECO:0000259" key="3">
    <source>
        <dbReference type="PROSITE" id="PS01124"/>
    </source>
</evidence>
<sequence length="311" mass="33811">MRIAIIAYDKISPFMLSTPLAVFGEPFVGNRHEVMICGETQRVAAIGGLSIDIPYPLSQADDAEVVILPGWRHVDEAIPVAIIDVIRRAAMRGAMVAGLCLGAFALAEAGLLDGRRATTHWSRLDVFQSRYPHIQIDKGAIFVDEGMILTSAGIASAMDCCLHILARLSGSTEANRVARHLVVPVQRGGGQPQVIERPTAASSAERRVAKMLDDLLVDPTGNPTLDELAQRTGMSRRSLSRYIRAHTGDSLGAWLRRARVALAQDLFLKGADGLDQIAGVSGFSDAKSLRHAFRMETGMTPKQWQTRHRLS</sequence>
<evidence type="ECO:0000313" key="5">
    <source>
        <dbReference type="Proteomes" id="UP000435138"/>
    </source>
</evidence>
<dbReference type="PANTHER" id="PTHR43130">
    <property type="entry name" value="ARAC-FAMILY TRANSCRIPTIONAL REGULATOR"/>
    <property type="match status" value="1"/>
</dbReference>
<dbReference type="SMART" id="SM00342">
    <property type="entry name" value="HTH_ARAC"/>
    <property type="match status" value="1"/>
</dbReference>
<feature type="domain" description="HTH araC/xylS-type" evidence="3">
    <location>
        <begin position="206"/>
        <end position="307"/>
    </location>
</feature>
<dbReference type="PANTHER" id="PTHR43130:SF3">
    <property type="entry name" value="HTH-TYPE TRANSCRIPTIONAL REGULATOR RV1931C"/>
    <property type="match status" value="1"/>
</dbReference>
<dbReference type="GO" id="GO:0043565">
    <property type="term" value="F:sequence-specific DNA binding"/>
    <property type="evidence" value="ECO:0007669"/>
    <property type="project" value="InterPro"/>
</dbReference>
<proteinExistence type="predicted"/>
<dbReference type="Pfam" id="PF12833">
    <property type="entry name" value="HTH_18"/>
    <property type="match status" value="1"/>
</dbReference>
<dbReference type="InterPro" id="IPR009057">
    <property type="entry name" value="Homeodomain-like_sf"/>
</dbReference>
<dbReference type="InterPro" id="IPR018060">
    <property type="entry name" value="HTH_AraC"/>
</dbReference>
<gene>
    <name evidence="4" type="ORF">GAO09_18635</name>
</gene>
<evidence type="ECO:0000313" key="4">
    <source>
        <dbReference type="EMBL" id="MQY48058.1"/>
    </source>
</evidence>
<dbReference type="GO" id="GO:0003700">
    <property type="term" value="F:DNA-binding transcription factor activity"/>
    <property type="evidence" value="ECO:0007669"/>
    <property type="project" value="InterPro"/>
</dbReference>
<dbReference type="EMBL" id="WIXI01000047">
    <property type="protein sequence ID" value="MQY48058.1"/>
    <property type="molecule type" value="Genomic_DNA"/>
</dbReference>
<dbReference type="SUPFAM" id="SSF52317">
    <property type="entry name" value="Class I glutamine amidotransferase-like"/>
    <property type="match status" value="1"/>
</dbReference>